<feature type="signal peptide" evidence="1">
    <location>
        <begin position="1"/>
        <end position="26"/>
    </location>
</feature>
<evidence type="ECO:0000313" key="2">
    <source>
        <dbReference type="EMBL" id="MDT7517752.1"/>
    </source>
</evidence>
<organism evidence="2 3">
    <name type="scientific">Rhodoferax potami</name>
    <dbReference type="NCBI Taxonomy" id="3068338"/>
    <lineage>
        <taxon>Bacteria</taxon>
        <taxon>Pseudomonadati</taxon>
        <taxon>Pseudomonadota</taxon>
        <taxon>Betaproteobacteria</taxon>
        <taxon>Burkholderiales</taxon>
        <taxon>Comamonadaceae</taxon>
        <taxon>Rhodoferax</taxon>
    </lineage>
</organism>
<dbReference type="RefSeq" id="WP_313873559.1">
    <property type="nucleotide sequence ID" value="NZ_JAVBIK010000001.1"/>
</dbReference>
<protein>
    <recommendedName>
        <fullName evidence="4">Solute-binding protein family 3/N-terminal domain-containing protein</fullName>
    </recommendedName>
</protein>
<dbReference type="EMBL" id="JAVBIK010000001">
    <property type="protein sequence ID" value="MDT7517752.1"/>
    <property type="molecule type" value="Genomic_DNA"/>
</dbReference>
<accession>A0ABU3KJ43</accession>
<dbReference type="SUPFAM" id="SSF53850">
    <property type="entry name" value="Periplasmic binding protein-like II"/>
    <property type="match status" value="1"/>
</dbReference>
<reference evidence="2 3" key="1">
    <citation type="submission" date="2023-08" db="EMBL/GenBank/DDBJ databases">
        <title>Rhodoferax potami sp. nov. and Rhodoferax mekongensis sp. nov., isolated from the Mekong River in Thailand.</title>
        <authorList>
            <person name="Kitikhun S."/>
            <person name="Charoenyingcharoen P."/>
            <person name="Siriarchawattana P."/>
            <person name="Likhitrattanapisal S."/>
            <person name="Nilsakha T."/>
            <person name="Chanpet A."/>
            <person name="Rattanawaree P."/>
            <person name="Ingsriswang S."/>
        </authorList>
    </citation>
    <scope>NUCLEOTIDE SEQUENCE [LARGE SCALE GENOMIC DNA]</scope>
    <source>
        <strain evidence="2 3">TBRC 17660</strain>
    </source>
</reference>
<evidence type="ECO:0000313" key="3">
    <source>
        <dbReference type="Proteomes" id="UP001321700"/>
    </source>
</evidence>
<proteinExistence type="predicted"/>
<dbReference type="Gene3D" id="3.40.190.10">
    <property type="entry name" value="Periplasmic binding protein-like II"/>
    <property type="match status" value="2"/>
</dbReference>
<dbReference type="PROSITE" id="PS51257">
    <property type="entry name" value="PROKAR_LIPOPROTEIN"/>
    <property type="match status" value="1"/>
</dbReference>
<evidence type="ECO:0000256" key="1">
    <source>
        <dbReference type="SAM" id="SignalP"/>
    </source>
</evidence>
<keyword evidence="1" id="KW-0732">Signal</keyword>
<sequence length="276" mass="30782">MNLPTPRIRSSLLVALGFMASTVAMAACERKLQVPVSPTGQSLTVNGERVGGIYKDLLDAISSKSKCTFVFSPVPRARQERLFEVGQADVMLAATRSPERDASGIFIPMVRNRATIISFGSAERKAFTNIPELLKQISVRLVAVRGFNFSPEYLEFLDSMEAEGRLVLEPDPIGVARWLRSNPNDVTLMAPITLYGALMDDERMKDMLDTMRVEPMDDMPWGESGIYLSRTSMPAGTLKYLRTAIQRETRGDYLYKKFSAIYPPFVLKGSVMPLVR</sequence>
<gene>
    <name evidence="2" type="ORF">RAE19_03200</name>
</gene>
<feature type="chain" id="PRO_5045646783" description="Solute-binding protein family 3/N-terminal domain-containing protein" evidence="1">
    <location>
        <begin position="27"/>
        <end position="276"/>
    </location>
</feature>
<evidence type="ECO:0008006" key="4">
    <source>
        <dbReference type="Google" id="ProtNLM"/>
    </source>
</evidence>
<keyword evidence="3" id="KW-1185">Reference proteome</keyword>
<name>A0ABU3KJ43_9BURK</name>
<dbReference type="Proteomes" id="UP001321700">
    <property type="component" value="Unassembled WGS sequence"/>
</dbReference>
<comment type="caution">
    <text evidence="2">The sequence shown here is derived from an EMBL/GenBank/DDBJ whole genome shotgun (WGS) entry which is preliminary data.</text>
</comment>